<accession>A0ABR1I2N7</accession>
<evidence type="ECO:0000313" key="3">
    <source>
        <dbReference type="Proteomes" id="UP001498421"/>
    </source>
</evidence>
<comment type="caution">
    <text evidence="2">The sequence shown here is derived from an EMBL/GenBank/DDBJ whole genome shotgun (WGS) entry which is preliminary data.</text>
</comment>
<feature type="region of interest" description="Disordered" evidence="1">
    <location>
        <begin position="91"/>
        <end position="118"/>
    </location>
</feature>
<proteinExistence type="predicted"/>
<name>A0ABR1I2N7_9HYPO</name>
<gene>
    <name evidence="2" type="ORF">QQZ08_005716</name>
</gene>
<evidence type="ECO:0000313" key="2">
    <source>
        <dbReference type="EMBL" id="KAK7427778.1"/>
    </source>
</evidence>
<protein>
    <submittedName>
        <fullName evidence="2">Uncharacterized protein</fullName>
    </submittedName>
</protein>
<sequence length="118" mass="13188">MASDLGFVGARIQLAPNLARILTRLRYWDSIDVESTDVLEARIRDGASNEELTHVTMNNIREKHGYPHCTEHRSSLSAGLYEACKNARKNPRLDGISDVPSRALTNSSLSQPSRPDQR</sequence>
<reference evidence="2 3" key="1">
    <citation type="journal article" date="2025" name="Microbiol. Resour. Announc.">
        <title>Draft genome sequences for Neonectria magnoliae and Neonectria punicea, canker pathogens of Liriodendron tulipifera and Acer saccharum in West Virginia.</title>
        <authorList>
            <person name="Petronek H.M."/>
            <person name="Kasson M.T."/>
            <person name="Metheny A.M."/>
            <person name="Stauder C.M."/>
            <person name="Lovett B."/>
            <person name="Lynch S.C."/>
            <person name="Garnas J.R."/>
            <person name="Kasson L.R."/>
            <person name="Stajich J.E."/>
        </authorList>
    </citation>
    <scope>NUCLEOTIDE SEQUENCE [LARGE SCALE GENOMIC DNA]</scope>
    <source>
        <strain evidence="2 3">NRRL 64651</strain>
    </source>
</reference>
<organism evidence="2 3">
    <name type="scientific">Neonectria magnoliae</name>
    <dbReference type="NCBI Taxonomy" id="2732573"/>
    <lineage>
        <taxon>Eukaryota</taxon>
        <taxon>Fungi</taxon>
        <taxon>Dikarya</taxon>
        <taxon>Ascomycota</taxon>
        <taxon>Pezizomycotina</taxon>
        <taxon>Sordariomycetes</taxon>
        <taxon>Hypocreomycetidae</taxon>
        <taxon>Hypocreales</taxon>
        <taxon>Nectriaceae</taxon>
        <taxon>Neonectria</taxon>
    </lineage>
</organism>
<dbReference type="EMBL" id="JAZAVK010000049">
    <property type="protein sequence ID" value="KAK7427778.1"/>
    <property type="molecule type" value="Genomic_DNA"/>
</dbReference>
<keyword evidence="3" id="KW-1185">Reference proteome</keyword>
<feature type="compositionally biased region" description="Polar residues" evidence="1">
    <location>
        <begin position="103"/>
        <end position="118"/>
    </location>
</feature>
<evidence type="ECO:0000256" key="1">
    <source>
        <dbReference type="SAM" id="MobiDB-lite"/>
    </source>
</evidence>
<dbReference type="Gene3D" id="3.30.9.30">
    <property type="match status" value="1"/>
</dbReference>
<dbReference type="Proteomes" id="UP001498421">
    <property type="component" value="Unassembled WGS sequence"/>
</dbReference>